<sequence>MSDASSAGGWLSEAEPPVDGAQPLAVAPVVDLVEADTADETAEAERLRLVRLRAQAAAARRARLEKLRSGAVQPRALATLDGFRALLGILDTGAWDATSQDLVNRSIRLLAAGGGASLEAVTEHGKALVRIFDEMLGQRTSRLISWSAEADAAGMESQCRGTVYAEKFTQTAQLVVLCSHMLWASLAQNIKARVDAGDIEAVSLCIATMTDEAATTLRLRDVVCVGNDGAGAQPEESPPCPAGSADKQTVKVLQSALSLAIVTRNRRTGVVTTVKGAVPCRLQCIDRHTAEVLVQTYRDLVRIPGYDDEFARLFNGFSGTGPCAGRAPHLCTARPCWTSSCATTTRTLTATCFAEARCRINAAASSWIVS</sequence>
<gene>
    <name evidence="1" type="ORF">PCOR1329_LOCUS50386</name>
</gene>
<reference evidence="1" key="1">
    <citation type="submission" date="2023-10" db="EMBL/GenBank/DDBJ databases">
        <authorList>
            <person name="Chen Y."/>
            <person name="Shah S."/>
            <person name="Dougan E. K."/>
            <person name="Thang M."/>
            <person name="Chan C."/>
        </authorList>
    </citation>
    <scope>NUCLEOTIDE SEQUENCE [LARGE SCALE GENOMIC DNA]</scope>
</reference>
<accession>A0ABN9UPG0</accession>
<evidence type="ECO:0000313" key="1">
    <source>
        <dbReference type="EMBL" id="CAK0861829.1"/>
    </source>
</evidence>
<organism evidence="1 2">
    <name type="scientific">Prorocentrum cordatum</name>
    <dbReference type="NCBI Taxonomy" id="2364126"/>
    <lineage>
        <taxon>Eukaryota</taxon>
        <taxon>Sar</taxon>
        <taxon>Alveolata</taxon>
        <taxon>Dinophyceae</taxon>
        <taxon>Prorocentrales</taxon>
        <taxon>Prorocentraceae</taxon>
        <taxon>Prorocentrum</taxon>
    </lineage>
</organism>
<keyword evidence="2" id="KW-1185">Reference proteome</keyword>
<evidence type="ECO:0008006" key="3">
    <source>
        <dbReference type="Google" id="ProtNLM"/>
    </source>
</evidence>
<name>A0ABN9UPG0_9DINO</name>
<dbReference type="EMBL" id="CAUYUJ010016096">
    <property type="protein sequence ID" value="CAK0861829.1"/>
    <property type="molecule type" value="Genomic_DNA"/>
</dbReference>
<proteinExistence type="predicted"/>
<evidence type="ECO:0000313" key="2">
    <source>
        <dbReference type="Proteomes" id="UP001189429"/>
    </source>
</evidence>
<dbReference type="Proteomes" id="UP001189429">
    <property type="component" value="Unassembled WGS sequence"/>
</dbReference>
<comment type="caution">
    <text evidence="1">The sequence shown here is derived from an EMBL/GenBank/DDBJ whole genome shotgun (WGS) entry which is preliminary data.</text>
</comment>
<protein>
    <recommendedName>
        <fullName evidence="3">DUF222 domain-containing protein</fullName>
    </recommendedName>
</protein>